<geneLocation type="plasmid" evidence="2 3">
    <name>unnamed2</name>
</geneLocation>
<name>A0ABY6P5S0_9NOCA</name>
<gene>
    <name evidence="2" type="ORF">RHODO2019_18640</name>
</gene>
<dbReference type="EMBL" id="CP110617">
    <property type="protein sequence ID" value="UZJ27010.1"/>
    <property type="molecule type" value="Genomic_DNA"/>
</dbReference>
<sequence length="401" mass="43004">MARASVEPISWSALPCWWSAERWLAHVVAVYRRGYLLTRPQLVAATGGGVSLRAVHAVATAHARAGDYRTGRCSRPLLGVTGGTTGITATTQLGKRTVTRARTWLRLVGLATEVAPGRHRSFIERLASWERGDTRRGWTAEYALHPSPRFPDPAPDPVPIPVDNPGRVIAGQTVRGTPPRSGSSSPERSDGNVVTSTPNQPSTPAARDEDGAARRATTPGHAQDDFGGSEGSRTPATALMLDWRASERCPRWARQYGAHRWSGALSAAAAAGWTARDLNQLLTDLTTTGHQILTAPRRPISYLCHLLNLVDINERPTAIPDAQATAELAARTARTTAQLNARDTHTAARHTAVAALTGPGRAAALTAAHTTATNAAHRRSEQEAADRLALAEHVQHRRGHQ</sequence>
<feature type="compositionally biased region" description="Low complexity" evidence="1">
    <location>
        <begin position="175"/>
        <end position="186"/>
    </location>
</feature>
<reference evidence="2" key="1">
    <citation type="submission" date="2022-10" db="EMBL/GenBank/DDBJ databases">
        <title>Rhodococcus sp.75.</title>
        <authorList>
            <person name="Sun M."/>
        </authorList>
    </citation>
    <scope>NUCLEOTIDE SEQUENCE</scope>
    <source>
        <strain evidence="2">75</strain>
        <plasmid evidence="2">unnamed2</plasmid>
    </source>
</reference>
<accession>A0ABY6P5S0</accession>
<organism evidence="2 3">
    <name type="scientific">Rhodococcus antarcticus</name>
    <dbReference type="NCBI Taxonomy" id="2987751"/>
    <lineage>
        <taxon>Bacteria</taxon>
        <taxon>Bacillati</taxon>
        <taxon>Actinomycetota</taxon>
        <taxon>Actinomycetes</taxon>
        <taxon>Mycobacteriales</taxon>
        <taxon>Nocardiaceae</taxon>
        <taxon>Rhodococcus</taxon>
    </lineage>
</organism>
<dbReference type="RefSeq" id="WP_265385114.1">
    <property type="nucleotide sequence ID" value="NZ_CP110617.1"/>
</dbReference>
<evidence type="ECO:0000313" key="2">
    <source>
        <dbReference type="EMBL" id="UZJ27010.1"/>
    </source>
</evidence>
<proteinExistence type="predicted"/>
<feature type="compositionally biased region" description="Pro residues" evidence="1">
    <location>
        <begin position="148"/>
        <end position="162"/>
    </location>
</feature>
<dbReference type="Proteomes" id="UP001164965">
    <property type="component" value="Plasmid unnamed2"/>
</dbReference>
<feature type="region of interest" description="Disordered" evidence="1">
    <location>
        <begin position="144"/>
        <end position="234"/>
    </location>
</feature>
<keyword evidence="3" id="KW-1185">Reference proteome</keyword>
<keyword evidence="2" id="KW-0614">Plasmid</keyword>
<protein>
    <recommendedName>
        <fullName evidence="4">Replication protein</fullName>
    </recommendedName>
</protein>
<evidence type="ECO:0000256" key="1">
    <source>
        <dbReference type="SAM" id="MobiDB-lite"/>
    </source>
</evidence>
<evidence type="ECO:0000313" key="3">
    <source>
        <dbReference type="Proteomes" id="UP001164965"/>
    </source>
</evidence>
<evidence type="ECO:0008006" key="4">
    <source>
        <dbReference type="Google" id="ProtNLM"/>
    </source>
</evidence>
<feature type="compositionally biased region" description="Polar residues" evidence="1">
    <location>
        <begin position="192"/>
        <end position="203"/>
    </location>
</feature>